<keyword evidence="5" id="KW-1015">Disulfide bond</keyword>
<dbReference type="GeneID" id="26970595"/>
<evidence type="ECO:0000313" key="6">
    <source>
        <dbReference type="EMBL" id="KGQ01558.1"/>
    </source>
</evidence>
<dbReference type="STRING" id="502779.A0A0A2V236"/>
<dbReference type="InterPro" id="IPR009069">
    <property type="entry name" value="Cys_alpha_HP_mot_SF"/>
</dbReference>
<evidence type="ECO:0000256" key="2">
    <source>
        <dbReference type="ARBA" id="ARBA00009858"/>
    </source>
</evidence>
<accession>A0A0A2V236</accession>
<dbReference type="VEuPathDB" id="FungiDB:PAAG_11682"/>
<dbReference type="Gene3D" id="1.10.287.1130">
    <property type="entry name" value="CytochromE C oxidase copper chaperone"/>
    <property type="match status" value="1"/>
</dbReference>
<keyword evidence="7" id="KW-1185">Reference proteome</keyword>
<dbReference type="AlphaFoldDB" id="A0A0A2V236"/>
<keyword evidence="4" id="KW-0496">Mitochondrion</keyword>
<protein>
    <recommendedName>
        <fullName evidence="3">Cx9C motif-containing protein 4, mitochondrial</fullName>
    </recommendedName>
</protein>
<dbReference type="SUPFAM" id="SSF47072">
    <property type="entry name" value="Cysteine alpha-hairpin motif"/>
    <property type="match status" value="1"/>
</dbReference>
<evidence type="ECO:0000256" key="5">
    <source>
        <dbReference type="ARBA" id="ARBA00023157"/>
    </source>
</evidence>
<proteinExistence type="inferred from homology"/>
<dbReference type="RefSeq" id="XP_015703072.1">
    <property type="nucleotide sequence ID" value="XM_015847283.1"/>
</dbReference>
<dbReference type="EMBL" id="KN293999">
    <property type="protein sequence ID" value="KGQ01558.1"/>
    <property type="molecule type" value="Genomic_DNA"/>
</dbReference>
<comment type="subcellular location">
    <subcellularLocation>
        <location evidence="1">Mitochondrion intermembrane space</location>
    </subcellularLocation>
</comment>
<dbReference type="KEGG" id="pbl:PAAG_11682"/>
<comment type="similarity">
    <text evidence="2">Belongs to the CMC4 family.</text>
</comment>
<reference evidence="6 7" key="1">
    <citation type="journal article" date="2011" name="PLoS Genet.">
        <title>Comparative genomic analysis of human fungal pathogens causing paracoccidioidomycosis.</title>
        <authorList>
            <person name="Desjardins C.A."/>
            <person name="Champion M.D."/>
            <person name="Holder J.W."/>
            <person name="Muszewska A."/>
            <person name="Goldberg J."/>
            <person name="Bailao A.M."/>
            <person name="Brigido M.M."/>
            <person name="Ferreira M.E."/>
            <person name="Garcia A.M."/>
            <person name="Grynberg M."/>
            <person name="Gujja S."/>
            <person name="Heiman D.I."/>
            <person name="Henn M.R."/>
            <person name="Kodira C.D."/>
            <person name="Leon-Narvaez H."/>
            <person name="Longo L.V."/>
            <person name="Ma L.J."/>
            <person name="Malavazi I."/>
            <person name="Matsuo A.L."/>
            <person name="Morais F.V."/>
            <person name="Pereira M."/>
            <person name="Rodriguez-Brito S."/>
            <person name="Sakthikumar S."/>
            <person name="Salem-Izacc S.M."/>
            <person name="Sykes S.M."/>
            <person name="Teixeira M.M."/>
            <person name="Vallejo M.C."/>
            <person name="Walter M.E."/>
            <person name="Yandava C."/>
            <person name="Young S."/>
            <person name="Zeng Q."/>
            <person name="Zucker J."/>
            <person name="Felipe M.S."/>
            <person name="Goldman G.H."/>
            <person name="Haas B.J."/>
            <person name="McEwen J.G."/>
            <person name="Nino-Vega G."/>
            <person name="Puccia R."/>
            <person name="San-Blas G."/>
            <person name="Soares C.M."/>
            <person name="Birren B.W."/>
            <person name="Cuomo C.A."/>
        </authorList>
    </citation>
    <scope>NUCLEOTIDE SEQUENCE [LARGE SCALE GENOMIC DNA]</scope>
    <source>
        <strain evidence="7">ATCC MYA-826 / Pb01</strain>
    </source>
</reference>
<dbReference type="PANTHER" id="PTHR15590">
    <property type="entry name" value="CX9C MOTIF-CONTAINING PROTEIN 4"/>
    <property type="match status" value="1"/>
</dbReference>
<dbReference type="PANTHER" id="PTHR15590:SF0">
    <property type="entry name" value="CX9C MOTIF-CONTAINING PROTEIN 4"/>
    <property type="match status" value="1"/>
</dbReference>
<dbReference type="InterPro" id="IPR027179">
    <property type="entry name" value="CMC4"/>
</dbReference>
<dbReference type="Proteomes" id="UP000002059">
    <property type="component" value="Partially assembled WGS sequence"/>
</dbReference>
<sequence>MDPLPFEYQICANAERTPIKKDAYWGPQTNECAIQGCLSKNSYKEEKCQNQIDALYQCCKAFYEARGENARTPSCPKPDLLKLKMKQRAEEKRGRVGSNQNMYGDCRIHSKTLVSTQEDLKGPEQTSSELLTGVRLIRDSNERLYDIC</sequence>
<organism evidence="6 7">
    <name type="scientific">Paracoccidioides lutzii (strain ATCC MYA-826 / Pb01)</name>
    <name type="common">Paracoccidioides brasiliensis</name>
    <dbReference type="NCBI Taxonomy" id="502779"/>
    <lineage>
        <taxon>Eukaryota</taxon>
        <taxon>Fungi</taxon>
        <taxon>Dikarya</taxon>
        <taxon>Ascomycota</taxon>
        <taxon>Pezizomycotina</taxon>
        <taxon>Eurotiomycetes</taxon>
        <taxon>Eurotiomycetidae</taxon>
        <taxon>Onygenales</taxon>
        <taxon>Ajellomycetaceae</taxon>
        <taxon>Paracoccidioides</taxon>
    </lineage>
</organism>
<dbReference type="HOGENOM" id="CLU_1759371_0_0_1"/>
<name>A0A0A2V236_PARBA</name>
<dbReference type="Pfam" id="PF08991">
    <property type="entry name" value="CMC4"/>
    <property type="match status" value="1"/>
</dbReference>
<evidence type="ECO:0000256" key="1">
    <source>
        <dbReference type="ARBA" id="ARBA00004569"/>
    </source>
</evidence>
<dbReference type="OrthoDB" id="13601at2759"/>
<evidence type="ECO:0000313" key="7">
    <source>
        <dbReference type="Proteomes" id="UP000002059"/>
    </source>
</evidence>
<evidence type="ECO:0000256" key="4">
    <source>
        <dbReference type="ARBA" id="ARBA00023128"/>
    </source>
</evidence>
<dbReference type="GO" id="GO:0005758">
    <property type="term" value="C:mitochondrial intermembrane space"/>
    <property type="evidence" value="ECO:0007669"/>
    <property type="project" value="UniProtKB-SubCell"/>
</dbReference>
<evidence type="ECO:0000256" key="3">
    <source>
        <dbReference type="ARBA" id="ARBA00019406"/>
    </source>
</evidence>
<gene>
    <name evidence="6" type="ORF">PAAG_11682</name>
</gene>